<reference evidence="2" key="1">
    <citation type="submission" date="2016-11" db="UniProtKB">
        <authorList>
            <consortium name="WormBaseParasite"/>
        </authorList>
    </citation>
    <scope>IDENTIFICATION</scope>
    <source>
        <strain evidence="2">KR3021</strain>
    </source>
</reference>
<accession>A0AC35U7M1</accession>
<dbReference type="Proteomes" id="UP000095286">
    <property type="component" value="Unplaced"/>
</dbReference>
<evidence type="ECO:0000313" key="2">
    <source>
        <dbReference type="WBParaSite" id="RSKR_0000875500.1"/>
    </source>
</evidence>
<dbReference type="WBParaSite" id="RSKR_0000875500.1">
    <property type="protein sequence ID" value="RSKR_0000875500.1"/>
    <property type="gene ID" value="RSKR_0000875500"/>
</dbReference>
<protein>
    <submittedName>
        <fullName evidence="2">Delta-like protein</fullName>
    </submittedName>
</protein>
<name>A0AC35U7M1_9BILA</name>
<sequence length="807" mass="91429">MSNDQNICTWMINQRQNTVISINILSLQLTEGERIFIQDIGYQNNITIYNNALTNITTWTSKTNHVQIEYHKSATRNGQFQLYYRTANDFYCSQTFSTYEGQRLTHAISSRQCRLDGTWSHLLNPTCTPVSCIAPPIAFAGFPKKYIHFVKSNLEFECIDGYEKSHNETVYCNYDGNWMTQSEEMVKCVLKKNSIMDNCSCGGQKEINKCCSKKLCKNGGMGYTLKNGLIYCLCPVGFVGTRCEHGINICEMVGGSENYCNNQGECYVEGGKAMCKCNKLFHGDYCEHHRDFCVERNVTCFDKGVCATIHGTSETICKCQPNRFGKYCEKVMDYCKFDPCINNGSCIQDLNEGYVCLCQKDYSGRICQVNNSPCSNSPCSNGGKCIVQNDNEFACICSLRYTGKYCTEFVDLCKTANVDGNYCLNNATCHSIRGDQVVCECLDGFSGKQCQDEDVSVRDSYNLYFTPSKSYDMPSQISFNSTISVSANRTQKPLIISPAIRSSFLNETTICGWIKPDSTTKPNATFAVIGSYNGYEMVDSLLSFTDSQIIVNLKPPVILNYKLNTNRWQHFCLRSPRTRKRNFTSWDYFYNGDLLESSKDNVLPLYIDQRHIRLSLGQSLNFKTKFEGELTMIEMYSEVLSNNLIHDLATKCSANITRPPIIGWKDYSNTEGISGNVVKIEPGLCSNTSPVDRTGHILRDPSDTLPLTQNTNYNTKVINCPKNIINETDKDGLVIDWEPKNEKQIFENGPKIKNIFVNFASGSYFPIGSYQIIYIATNQYNVKSICQFSVVVKKKESSDRFHHYLFI</sequence>
<proteinExistence type="predicted"/>
<evidence type="ECO:0000313" key="1">
    <source>
        <dbReference type="Proteomes" id="UP000095286"/>
    </source>
</evidence>
<organism evidence="1 2">
    <name type="scientific">Rhabditophanes sp. KR3021</name>
    <dbReference type="NCBI Taxonomy" id="114890"/>
    <lineage>
        <taxon>Eukaryota</taxon>
        <taxon>Metazoa</taxon>
        <taxon>Ecdysozoa</taxon>
        <taxon>Nematoda</taxon>
        <taxon>Chromadorea</taxon>
        <taxon>Rhabditida</taxon>
        <taxon>Tylenchina</taxon>
        <taxon>Panagrolaimomorpha</taxon>
        <taxon>Strongyloidoidea</taxon>
        <taxon>Alloionematidae</taxon>
        <taxon>Rhabditophanes</taxon>
    </lineage>
</organism>